<comment type="similarity">
    <text evidence="1">Belongs to the RelE toxin family.</text>
</comment>
<protein>
    <submittedName>
        <fullName evidence="3">Type II toxin-antitoxin system RelE/ParE family toxin</fullName>
    </submittedName>
</protein>
<evidence type="ECO:0000256" key="2">
    <source>
        <dbReference type="ARBA" id="ARBA00022649"/>
    </source>
</evidence>
<reference evidence="3 4" key="1">
    <citation type="journal article" date="2022" name="Front. Microbiol.">
        <title>High genomic differentiation and limited gene flow indicate recent cryptic speciation within the genus Laspinema (cyanobacteria).</title>
        <authorList>
            <person name="Stanojkovic A."/>
            <person name="Skoupy S."/>
            <person name="Skaloud P."/>
            <person name="Dvorak P."/>
        </authorList>
    </citation>
    <scope>NUCLEOTIDE SEQUENCE [LARGE SCALE GENOMIC DNA]</scope>
    <source>
        <strain evidence="3 4">D3b</strain>
    </source>
</reference>
<proteinExistence type="inferred from homology"/>
<keyword evidence="2" id="KW-1277">Toxin-antitoxin system</keyword>
<accession>A0ABT2N312</accession>
<evidence type="ECO:0000313" key="3">
    <source>
        <dbReference type="EMBL" id="MCT7977077.1"/>
    </source>
</evidence>
<dbReference type="Proteomes" id="UP001525961">
    <property type="component" value="Unassembled WGS sequence"/>
</dbReference>
<dbReference type="RefSeq" id="WP_261234755.1">
    <property type="nucleotide sequence ID" value="NZ_JAMXFA010000005.1"/>
</dbReference>
<sequence>MSNVSKRPQVIRDLIDLATYIAEDSLDASDRFLAAAESTFQQLGKMPGMGKICQFSNSRLADVRQQAIKGFKNYLVFYRVTDTGVEIIRVIHGARDIEAILDDEEQED</sequence>
<dbReference type="PANTHER" id="PTHR33755">
    <property type="entry name" value="TOXIN PARE1-RELATED"/>
    <property type="match status" value="1"/>
</dbReference>
<dbReference type="InterPro" id="IPR007712">
    <property type="entry name" value="RelE/ParE_toxin"/>
</dbReference>
<keyword evidence="4" id="KW-1185">Reference proteome</keyword>
<dbReference type="InterPro" id="IPR051803">
    <property type="entry name" value="TA_system_RelE-like_toxin"/>
</dbReference>
<name>A0ABT2N312_9CYAN</name>
<gene>
    <name evidence="3" type="ORF">NG792_04965</name>
</gene>
<comment type="caution">
    <text evidence="3">The sequence shown here is derived from an EMBL/GenBank/DDBJ whole genome shotgun (WGS) entry which is preliminary data.</text>
</comment>
<dbReference type="Pfam" id="PF05016">
    <property type="entry name" value="ParE_toxin"/>
    <property type="match status" value="1"/>
</dbReference>
<dbReference type="InterPro" id="IPR035093">
    <property type="entry name" value="RelE/ParE_toxin_dom_sf"/>
</dbReference>
<dbReference type="Gene3D" id="3.30.2310.20">
    <property type="entry name" value="RelE-like"/>
    <property type="match status" value="1"/>
</dbReference>
<dbReference type="EMBL" id="JAMXFA010000005">
    <property type="protein sequence ID" value="MCT7977077.1"/>
    <property type="molecule type" value="Genomic_DNA"/>
</dbReference>
<evidence type="ECO:0000256" key="1">
    <source>
        <dbReference type="ARBA" id="ARBA00006226"/>
    </source>
</evidence>
<evidence type="ECO:0000313" key="4">
    <source>
        <dbReference type="Proteomes" id="UP001525961"/>
    </source>
</evidence>
<organism evidence="3 4">
    <name type="scientific">Laspinema olomoucense D3b</name>
    <dbReference type="NCBI Taxonomy" id="2953688"/>
    <lineage>
        <taxon>Bacteria</taxon>
        <taxon>Bacillati</taxon>
        <taxon>Cyanobacteriota</taxon>
        <taxon>Cyanophyceae</taxon>
        <taxon>Oscillatoriophycideae</taxon>
        <taxon>Oscillatoriales</taxon>
        <taxon>Laspinemataceae</taxon>
        <taxon>Laspinema</taxon>
        <taxon>Laspinema olomoucense</taxon>
    </lineage>
</organism>